<organism evidence="7 8">
    <name type="scientific">Marinithermofilum abyssi</name>
    <dbReference type="NCBI Taxonomy" id="1571185"/>
    <lineage>
        <taxon>Bacteria</taxon>
        <taxon>Bacillati</taxon>
        <taxon>Bacillota</taxon>
        <taxon>Bacilli</taxon>
        <taxon>Bacillales</taxon>
        <taxon>Thermoactinomycetaceae</taxon>
        <taxon>Marinithermofilum</taxon>
    </lineage>
</organism>
<dbReference type="GO" id="GO:0062193">
    <property type="term" value="F:D-ribose pyranase activity"/>
    <property type="evidence" value="ECO:0007669"/>
    <property type="project" value="UniProtKB-EC"/>
</dbReference>
<comment type="subunit">
    <text evidence="6">Homodecamer.</text>
</comment>
<dbReference type="Proteomes" id="UP000625210">
    <property type="component" value="Unassembled WGS sequence"/>
</dbReference>
<comment type="catalytic activity">
    <reaction evidence="1 6">
        <text>beta-D-ribopyranose = beta-D-ribofuranose</text>
        <dbReference type="Rhea" id="RHEA:25432"/>
        <dbReference type="ChEBI" id="CHEBI:27476"/>
        <dbReference type="ChEBI" id="CHEBI:47002"/>
        <dbReference type="EC" id="5.4.99.62"/>
    </reaction>
</comment>
<dbReference type="PANTHER" id="PTHR37831:SF1">
    <property type="entry name" value="D-RIBOSE PYRANASE"/>
    <property type="match status" value="1"/>
</dbReference>
<keyword evidence="8" id="KW-1185">Reference proteome</keyword>
<protein>
    <recommendedName>
        <fullName evidence="2 6">D-ribose pyranase</fullName>
        <ecNumber evidence="2 6">5.4.99.62</ecNumber>
    </recommendedName>
</protein>
<evidence type="ECO:0000256" key="1">
    <source>
        <dbReference type="ARBA" id="ARBA00000223"/>
    </source>
</evidence>
<dbReference type="GO" id="GO:0019303">
    <property type="term" value="P:D-ribose catabolic process"/>
    <property type="evidence" value="ECO:0007669"/>
    <property type="project" value="UniProtKB-UniRule"/>
</dbReference>
<sequence>MKKSGILNPQLSRVIAETGHTDMLVVTDAGLPIPQEIERVDLSLTAGKPAFLDVLKEVIAEVEVEKIILAEETEKISPEMYQAILALFPGIPVEVMPHTQFKEKTKEAKAAIRSGEFTPYANIILVAGVVY</sequence>
<dbReference type="InterPro" id="IPR023064">
    <property type="entry name" value="D-ribose_pyranase"/>
</dbReference>
<dbReference type="NCBIfam" id="NF008761">
    <property type="entry name" value="PRK11797.1"/>
    <property type="match status" value="1"/>
</dbReference>
<dbReference type="GO" id="GO:0005829">
    <property type="term" value="C:cytosol"/>
    <property type="evidence" value="ECO:0007669"/>
    <property type="project" value="TreeGrafter"/>
</dbReference>
<keyword evidence="4 6" id="KW-0413">Isomerase</keyword>
<feature type="binding site" evidence="6">
    <location>
        <position position="28"/>
    </location>
    <ligand>
        <name>substrate</name>
    </ligand>
</feature>
<proteinExistence type="inferred from homology"/>
<dbReference type="RefSeq" id="WP_188648724.1">
    <property type="nucleotide sequence ID" value="NZ_BMHQ01000012.1"/>
</dbReference>
<comment type="pathway">
    <text evidence="6">Carbohydrate metabolism; D-ribose degradation; D-ribose 5-phosphate from beta-D-ribopyranose: step 1/2.</text>
</comment>
<accession>A0A8J2VJ34</accession>
<gene>
    <name evidence="6 7" type="primary">rbsD</name>
    <name evidence="7" type="ORF">GCM10011571_30200</name>
</gene>
<evidence type="ECO:0000256" key="4">
    <source>
        <dbReference type="ARBA" id="ARBA00023235"/>
    </source>
</evidence>
<dbReference type="EC" id="5.4.99.62" evidence="2 6"/>
<comment type="function">
    <text evidence="6">Catalyzes the interconversion of beta-pyran and beta-furan forms of D-ribose.</text>
</comment>
<evidence type="ECO:0000256" key="3">
    <source>
        <dbReference type="ARBA" id="ARBA00022490"/>
    </source>
</evidence>
<reference evidence="7" key="1">
    <citation type="journal article" date="2014" name="Int. J. Syst. Evol. Microbiol.">
        <title>Complete genome sequence of Corynebacterium casei LMG S-19264T (=DSM 44701T), isolated from a smear-ripened cheese.</title>
        <authorList>
            <consortium name="US DOE Joint Genome Institute (JGI-PGF)"/>
            <person name="Walter F."/>
            <person name="Albersmeier A."/>
            <person name="Kalinowski J."/>
            <person name="Ruckert C."/>
        </authorList>
    </citation>
    <scope>NUCLEOTIDE SEQUENCE</scope>
    <source>
        <strain evidence="7">CGMCC 1.15179</strain>
    </source>
</reference>
<dbReference type="EMBL" id="BMHQ01000012">
    <property type="protein sequence ID" value="GGE26040.1"/>
    <property type="molecule type" value="Genomic_DNA"/>
</dbReference>
<dbReference type="SUPFAM" id="SSF102546">
    <property type="entry name" value="RbsD-like"/>
    <property type="match status" value="1"/>
</dbReference>
<dbReference type="InterPro" id="IPR023750">
    <property type="entry name" value="RbsD-like_sf"/>
</dbReference>
<comment type="caution">
    <text evidence="7">The sequence shown here is derived from an EMBL/GenBank/DDBJ whole genome shotgun (WGS) entry which is preliminary data.</text>
</comment>
<keyword evidence="3 6" id="KW-0963">Cytoplasm</keyword>
<dbReference type="GO" id="GO:0048029">
    <property type="term" value="F:monosaccharide binding"/>
    <property type="evidence" value="ECO:0007669"/>
    <property type="project" value="InterPro"/>
</dbReference>
<dbReference type="HAMAP" id="MF_01661">
    <property type="entry name" value="D_rib_pyranase"/>
    <property type="match status" value="1"/>
</dbReference>
<dbReference type="GO" id="GO:0016872">
    <property type="term" value="F:intramolecular lyase activity"/>
    <property type="evidence" value="ECO:0007669"/>
    <property type="project" value="UniProtKB-UniRule"/>
</dbReference>
<keyword evidence="5 6" id="KW-0119">Carbohydrate metabolism</keyword>
<feature type="active site" description="Proton donor" evidence="6">
    <location>
        <position position="20"/>
    </location>
</feature>
<comment type="similarity">
    <text evidence="6">Belongs to the RbsD / FucU family. RbsD subfamily.</text>
</comment>
<evidence type="ECO:0000256" key="6">
    <source>
        <dbReference type="HAMAP-Rule" id="MF_01661"/>
    </source>
</evidence>
<dbReference type="InterPro" id="IPR007721">
    <property type="entry name" value="RbsD_FucU"/>
</dbReference>
<evidence type="ECO:0000313" key="8">
    <source>
        <dbReference type="Proteomes" id="UP000625210"/>
    </source>
</evidence>
<comment type="subcellular location">
    <subcellularLocation>
        <location evidence="6">Cytoplasm</location>
    </subcellularLocation>
</comment>
<evidence type="ECO:0000313" key="7">
    <source>
        <dbReference type="EMBL" id="GGE26040.1"/>
    </source>
</evidence>
<dbReference type="Pfam" id="PF05025">
    <property type="entry name" value="RbsD_FucU"/>
    <property type="match status" value="1"/>
</dbReference>
<dbReference type="UniPathway" id="UPA00916">
    <property type="reaction ID" value="UER00888"/>
</dbReference>
<evidence type="ECO:0000256" key="2">
    <source>
        <dbReference type="ARBA" id="ARBA00012862"/>
    </source>
</evidence>
<dbReference type="AlphaFoldDB" id="A0A8J2VJ34"/>
<feature type="binding site" evidence="6">
    <location>
        <begin position="120"/>
        <end position="122"/>
    </location>
    <ligand>
        <name>substrate</name>
    </ligand>
</feature>
<evidence type="ECO:0000256" key="5">
    <source>
        <dbReference type="ARBA" id="ARBA00023277"/>
    </source>
</evidence>
<reference evidence="7" key="2">
    <citation type="submission" date="2020-09" db="EMBL/GenBank/DDBJ databases">
        <authorList>
            <person name="Sun Q."/>
            <person name="Zhou Y."/>
        </authorList>
    </citation>
    <scope>NUCLEOTIDE SEQUENCE</scope>
    <source>
        <strain evidence="7">CGMCC 1.15179</strain>
    </source>
</reference>
<feature type="binding site" evidence="6">
    <location>
        <position position="98"/>
    </location>
    <ligand>
        <name>substrate</name>
    </ligand>
</feature>
<dbReference type="Gene3D" id="3.40.1650.10">
    <property type="entry name" value="RbsD-like domain"/>
    <property type="match status" value="1"/>
</dbReference>
<dbReference type="PANTHER" id="PTHR37831">
    <property type="entry name" value="D-RIBOSE PYRANASE"/>
    <property type="match status" value="1"/>
</dbReference>
<name>A0A8J2VJ34_9BACL</name>